<dbReference type="Gene3D" id="3.40.605.10">
    <property type="entry name" value="Aldehyde Dehydrogenase, Chain A, domain 1"/>
    <property type="match status" value="1"/>
</dbReference>
<dbReference type="InterPro" id="IPR016162">
    <property type="entry name" value="Ald_DH_N"/>
</dbReference>
<proteinExistence type="predicted"/>
<dbReference type="PROSITE" id="PS00070">
    <property type="entry name" value="ALDEHYDE_DEHYDR_CYS"/>
    <property type="match status" value="1"/>
</dbReference>
<dbReference type="AlphaFoldDB" id="A0A454JP51"/>
<dbReference type="EMBL" id="RFAR01000001">
    <property type="protein sequence ID" value="RMD02230.1"/>
    <property type="molecule type" value="Genomic_DNA"/>
</dbReference>
<evidence type="ECO:0000313" key="4">
    <source>
        <dbReference type="Proteomes" id="UP000274139"/>
    </source>
</evidence>
<dbReference type="Gene3D" id="3.40.309.10">
    <property type="entry name" value="Aldehyde Dehydrogenase, Chain A, domain 2"/>
    <property type="match status" value="1"/>
</dbReference>
<dbReference type="OrthoDB" id="8578615at2"/>
<dbReference type="SUPFAM" id="SSF53720">
    <property type="entry name" value="ALDH-like"/>
    <property type="match status" value="1"/>
</dbReference>
<accession>A0A454JP51</accession>
<reference evidence="3 4" key="1">
    <citation type="submission" date="2018-10" db="EMBL/GenBank/DDBJ databases">
        <title>Draft genome sequence of Aquitalea MWU14-2217 isolated from a wild cranberry bog in Provincetown, Massachusetts.</title>
        <authorList>
            <person name="Ebadzadsahrai G."/>
            <person name="Soby S."/>
        </authorList>
    </citation>
    <scope>NUCLEOTIDE SEQUENCE [LARGE SCALE GENOMIC DNA]</scope>
    <source>
        <strain evidence="3 4">MWU14-2217</strain>
    </source>
</reference>
<dbReference type="InterPro" id="IPR016161">
    <property type="entry name" value="Ald_DH/histidinol_DH"/>
</dbReference>
<dbReference type="Pfam" id="PF00171">
    <property type="entry name" value="Aldedh"/>
    <property type="match status" value="1"/>
</dbReference>
<dbReference type="RefSeq" id="WP_103522781.1">
    <property type="nucleotide sequence ID" value="NZ_JAIZDC010000011.1"/>
</dbReference>
<sequence>MTSNLLSTFDPRNGRLVARYPCADAAQVAQVCQRARQVFFDSWRVLPAARRSQALHSVAQYLRAHLAEFAAAEAADTGKSLAGAAGEVEGAAALWEYAAALARVEHSETLGSSTGSGLALTLREAMGVVGMIVPWNYPLITTAERLPFALAAGCSVVLKPSELAVGSLALLVAHLQENPLFPTDVVQLLYGAGAAVGQALTRHPAVDMIAFVGSTATGRAIETAAVACGKRVSAELGGNNQVLVYPDADLGAAADAVIAGGLRNGGQACIAGTHVLVDPMVADAFVLELEQALQRRYPAADATSLPAGLQPMITLQHKQRIQGLLQQGLQQGGHLLQGSRLDGPGQYLGPVLVDRVSADSILRQQEIFGPVITVCRVPAGQFNAIVADNHYGLAAYVWTGSSSTALAVVRQLRAGRIWVNANPEFWLPELPVGGFADSGVGREGGIRALETYSLPKAVIIN</sequence>
<organism evidence="3 4">
    <name type="scientific">Aquitalea palustris</name>
    <dbReference type="NCBI Taxonomy" id="2480983"/>
    <lineage>
        <taxon>Bacteria</taxon>
        <taxon>Pseudomonadati</taxon>
        <taxon>Pseudomonadota</taxon>
        <taxon>Betaproteobacteria</taxon>
        <taxon>Neisseriales</taxon>
        <taxon>Chromobacteriaceae</taxon>
        <taxon>Aquitalea</taxon>
    </lineage>
</organism>
<dbReference type="InterPro" id="IPR016160">
    <property type="entry name" value="Ald_DH_CS_CYS"/>
</dbReference>
<dbReference type="PANTHER" id="PTHR11699">
    <property type="entry name" value="ALDEHYDE DEHYDROGENASE-RELATED"/>
    <property type="match status" value="1"/>
</dbReference>
<name>A0A454JP51_9NEIS</name>
<evidence type="ECO:0000256" key="1">
    <source>
        <dbReference type="ARBA" id="ARBA00023002"/>
    </source>
</evidence>
<dbReference type="InterPro" id="IPR016163">
    <property type="entry name" value="Ald_DH_C"/>
</dbReference>
<evidence type="ECO:0000313" key="3">
    <source>
        <dbReference type="EMBL" id="RMD02230.1"/>
    </source>
</evidence>
<dbReference type="GO" id="GO:0016620">
    <property type="term" value="F:oxidoreductase activity, acting on the aldehyde or oxo group of donors, NAD or NADP as acceptor"/>
    <property type="evidence" value="ECO:0007669"/>
    <property type="project" value="InterPro"/>
</dbReference>
<gene>
    <name evidence="3" type="ORF">EAY64_00125</name>
</gene>
<keyword evidence="1" id="KW-0560">Oxidoreductase</keyword>
<dbReference type="InterPro" id="IPR015590">
    <property type="entry name" value="Aldehyde_DH_dom"/>
</dbReference>
<evidence type="ECO:0000259" key="2">
    <source>
        <dbReference type="Pfam" id="PF00171"/>
    </source>
</evidence>
<keyword evidence="4" id="KW-1185">Reference proteome</keyword>
<protein>
    <submittedName>
        <fullName evidence="3">Aldehyde dehydrogenase family protein</fullName>
    </submittedName>
</protein>
<comment type="caution">
    <text evidence="3">The sequence shown here is derived from an EMBL/GenBank/DDBJ whole genome shotgun (WGS) entry which is preliminary data.</text>
</comment>
<feature type="domain" description="Aldehyde dehydrogenase" evidence="2">
    <location>
        <begin position="6"/>
        <end position="458"/>
    </location>
</feature>
<dbReference type="Proteomes" id="UP000274139">
    <property type="component" value="Unassembled WGS sequence"/>
</dbReference>